<accession>A0AAN5CEF9</accession>
<evidence type="ECO:0000313" key="3">
    <source>
        <dbReference type="Proteomes" id="UP001328107"/>
    </source>
</evidence>
<feature type="transmembrane region" description="Helical" evidence="1">
    <location>
        <begin position="159"/>
        <end position="183"/>
    </location>
</feature>
<evidence type="ECO:0000256" key="1">
    <source>
        <dbReference type="SAM" id="Phobius"/>
    </source>
</evidence>
<sequence length="192" mass="20749">MVNGGLDRAGSSEYRMPMRSGEIGDRVKRAGGRAFLRGHTGVLLVVLECLSGVARVHLLGGHERGAAVRHAKDEELENALSGGHAAYLLQLRRRLLVVILGGRRGRTLHGLALSLRVLLLSAALELCDDIGARGVVLILPSRIVDTEAFPLDEILHFAFLVHALVENLLHGVLLALVIAWRILRLLALAHIG</sequence>
<keyword evidence="1" id="KW-0812">Transmembrane</keyword>
<feature type="non-terminal residue" evidence="2">
    <location>
        <position position="192"/>
    </location>
</feature>
<keyword evidence="1" id="KW-1133">Transmembrane helix</keyword>
<evidence type="ECO:0000313" key="2">
    <source>
        <dbReference type="EMBL" id="GMR39889.1"/>
    </source>
</evidence>
<protein>
    <submittedName>
        <fullName evidence="2">Uncharacterized protein</fullName>
    </submittedName>
</protein>
<comment type="caution">
    <text evidence="2">The sequence shown here is derived from an EMBL/GenBank/DDBJ whole genome shotgun (WGS) entry which is preliminary data.</text>
</comment>
<dbReference type="AlphaFoldDB" id="A0AAN5CEF9"/>
<proteinExistence type="predicted"/>
<organism evidence="2 3">
    <name type="scientific">Pristionchus mayeri</name>
    <dbReference type="NCBI Taxonomy" id="1317129"/>
    <lineage>
        <taxon>Eukaryota</taxon>
        <taxon>Metazoa</taxon>
        <taxon>Ecdysozoa</taxon>
        <taxon>Nematoda</taxon>
        <taxon>Chromadorea</taxon>
        <taxon>Rhabditida</taxon>
        <taxon>Rhabditina</taxon>
        <taxon>Diplogasteromorpha</taxon>
        <taxon>Diplogasteroidea</taxon>
        <taxon>Neodiplogasteridae</taxon>
        <taxon>Pristionchus</taxon>
    </lineage>
</organism>
<reference evidence="3" key="1">
    <citation type="submission" date="2022-10" db="EMBL/GenBank/DDBJ databases">
        <title>Genome assembly of Pristionchus species.</title>
        <authorList>
            <person name="Yoshida K."/>
            <person name="Sommer R.J."/>
        </authorList>
    </citation>
    <scope>NUCLEOTIDE SEQUENCE [LARGE SCALE GENOMIC DNA]</scope>
    <source>
        <strain evidence="3">RS5460</strain>
    </source>
</reference>
<gene>
    <name evidence="2" type="ORF">PMAYCL1PPCAC_10084</name>
</gene>
<keyword evidence="3" id="KW-1185">Reference proteome</keyword>
<keyword evidence="1" id="KW-0472">Membrane</keyword>
<dbReference type="Proteomes" id="UP001328107">
    <property type="component" value="Unassembled WGS sequence"/>
</dbReference>
<dbReference type="EMBL" id="BTRK01000003">
    <property type="protein sequence ID" value="GMR39889.1"/>
    <property type="molecule type" value="Genomic_DNA"/>
</dbReference>
<name>A0AAN5CEF9_9BILA</name>